<comment type="caution">
    <text evidence="1">The sequence shown here is derived from an EMBL/GenBank/DDBJ whole genome shotgun (WGS) entry which is preliminary data.</text>
</comment>
<organism evidence="1 2">
    <name type="scientific">Pocillopora meandrina</name>
    <dbReference type="NCBI Taxonomy" id="46732"/>
    <lineage>
        <taxon>Eukaryota</taxon>
        <taxon>Metazoa</taxon>
        <taxon>Cnidaria</taxon>
        <taxon>Anthozoa</taxon>
        <taxon>Hexacorallia</taxon>
        <taxon>Scleractinia</taxon>
        <taxon>Astrocoeniina</taxon>
        <taxon>Pocilloporidae</taxon>
        <taxon>Pocillopora</taxon>
    </lineage>
</organism>
<sequence length="74" mass="8502">VCRKEDCSPFDIGTEYRVIASFTDAEKFRSIESLAKYPWPKSCLFQKIKSIVKTVIFCGQNDIPLRGKRDDNPT</sequence>
<reference evidence="1 2" key="1">
    <citation type="submission" date="2022-05" db="EMBL/GenBank/DDBJ databases">
        <authorList>
            <consortium name="Genoscope - CEA"/>
            <person name="William W."/>
        </authorList>
    </citation>
    <scope>NUCLEOTIDE SEQUENCE [LARGE SCALE GENOMIC DNA]</scope>
</reference>
<evidence type="ECO:0000313" key="1">
    <source>
        <dbReference type="EMBL" id="CAH3044938.1"/>
    </source>
</evidence>
<evidence type="ECO:0000313" key="2">
    <source>
        <dbReference type="Proteomes" id="UP001159428"/>
    </source>
</evidence>
<dbReference type="AlphaFoldDB" id="A0AAU9W1F9"/>
<proteinExistence type="predicted"/>
<gene>
    <name evidence="1" type="ORF">PMEA_00031480</name>
</gene>
<dbReference type="EMBL" id="CALNXJ010000007">
    <property type="protein sequence ID" value="CAH3044938.1"/>
    <property type="molecule type" value="Genomic_DNA"/>
</dbReference>
<feature type="non-terminal residue" evidence="1">
    <location>
        <position position="1"/>
    </location>
</feature>
<name>A0AAU9W1F9_9CNID</name>
<protein>
    <submittedName>
        <fullName evidence="1">Uncharacterized protein</fullName>
    </submittedName>
</protein>
<dbReference type="Proteomes" id="UP001159428">
    <property type="component" value="Unassembled WGS sequence"/>
</dbReference>
<accession>A0AAU9W1F9</accession>
<keyword evidence="2" id="KW-1185">Reference proteome</keyword>